<dbReference type="Pfam" id="PF00107">
    <property type="entry name" value="ADH_zinc_N"/>
    <property type="match status" value="1"/>
</dbReference>
<dbReference type="AlphaFoldDB" id="X1PBM3"/>
<evidence type="ECO:0000313" key="2">
    <source>
        <dbReference type="EMBL" id="GAI36420.1"/>
    </source>
</evidence>
<protein>
    <recommendedName>
        <fullName evidence="1">Alcohol dehydrogenase-like C-terminal domain-containing protein</fullName>
    </recommendedName>
</protein>
<reference evidence="2" key="1">
    <citation type="journal article" date="2014" name="Front. Microbiol.">
        <title>High frequency of phylogenetically diverse reductive dehalogenase-homologous genes in deep subseafloor sedimentary metagenomes.</title>
        <authorList>
            <person name="Kawai M."/>
            <person name="Futagami T."/>
            <person name="Toyoda A."/>
            <person name="Takaki Y."/>
            <person name="Nishi S."/>
            <person name="Hori S."/>
            <person name="Arai W."/>
            <person name="Tsubouchi T."/>
            <person name="Morono Y."/>
            <person name="Uchiyama I."/>
            <person name="Ito T."/>
            <person name="Fujiyama A."/>
            <person name="Inagaki F."/>
            <person name="Takami H."/>
        </authorList>
    </citation>
    <scope>NUCLEOTIDE SEQUENCE</scope>
    <source>
        <strain evidence="2">Expedition CK06-06</strain>
    </source>
</reference>
<name>X1PBM3_9ZZZZ</name>
<accession>X1PBM3</accession>
<dbReference type="Gene3D" id="3.40.50.720">
    <property type="entry name" value="NAD(P)-binding Rossmann-like Domain"/>
    <property type="match status" value="1"/>
</dbReference>
<proteinExistence type="predicted"/>
<sequence length="56" mass="6004">MVGRLGILICSVANSMGADVIAISRSKEKLKRAKNYGASKTINGNDKNLISKVKKL</sequence>
<dbReference type="SUPFAM" id="SSF51735">
    <property type="entry name" value="NAD(P)-binding Rossmann-fold domains"/>
    <property type="match status" value="1"/>
</dbReference>
<dbReference type="InterPro" id="IPR036291">
    <property type="entry name" value="NAD(P)-bd_dom_sf"/>
</dbReference>
<feature type="domain" description="Alcohol dehydrogenase-like C-terminal" evidence="1">
    <location>
        <begin position="5"/>
        <end position="56"/>
    </location>
</feature>
<dbReference type="EMBL" id="BARV01028686">
    <property type="protein sequence ID" value="GAI36420.1"/>
    <property type="molecule type" value="Genomic_DNA"/>
</dbReference>
<comment type="caution">
    <text evidence="2">The sequence shown here is derived from an EMBL/GenBank/DDBJ whole genome shotgun (WGS) entry which is preliminary data.</text>
</comment>
<gene>
    <name evidence="2" type="ORF">S06H3_45872</name>
</gene>
<dbReference type="InterPro" id="IPR013149">
    <property type="entry name" value="ADH-like_C"/>
</dbReference>
<organism evidence="2">
    <name type="scientific">marine sediment metagenome</name>
    <dbReference type="NCBI Taxonomy" id="412755"/>
    <lineage>
        <taxon>unclassified sequences</taxon>
        <taxon>metagenomes</taxon>
        <taxon>ecological metagenomes</taxon>
    </lineage>
</organism>
<feature type="non-terminal residue" evidence="2">
    <location>
        <position position="56"/>
    </location>
</feature>
<evidence type="ECO:0000259" key="1">
    <source>
        <dbReference type="Pfam" id="PF00107"/>
    </source>
</evidence>